<evidence type="ECO:0000313" key="5">
    <source>
        <dbReference type="EMBL" id="MBK9716863.1"/>
    </source>
</evidence>
<keyword evidence="1" id="KW-0949">S-adenosyl-L-methionine</keyword>
<organism evidence="5 6">
    <name type="scientific">Candidatus Defluviibacterium haderslevense</name>
    <dbReference type="NCBI Taxonomy" id="2981993"/>
    <lineage>
        <taxon>Bacteria</taxon>
        <taxon>Pseudomonadati</taxon>
        <taxon>Bacteroidota</taxon>
        <taxon>Saprospiria</taxon>
        <taxon>Saprospirales</taxon>
        <taxon>Saprospiraceae</taxon>
        <taxon>Candidatus Defluviibacterium</taxon>
    </lineage>
</organism>
<dbReference type="InterPro" id="IPR023227">
    <property type="entry name" value="SAM_OH_AdoTrfase_C_sf"/>
</dbReference>
<accession>A0A9D7XGN5</accession>
<dbReference type="Proteomes" id="UP000808349">
    <property type="component" value="Unassembled WGS sequence"/>
</dbReference>
<dbReference type="SUPFAM" id="SSF102522">
    <property type="entry name" value="Bacterial fluorinating enzyme, N-terminal domain"/>
    <property type="match status" value="1"/>
</dbReference>
<dbReference type="Pfam" id="PF01887">
    <property type="entry name" value="SAM_HAT_N"/>
    <property type="match status" value="1"/>
</dbReference>
<evidence type="ECO:0000259" key="4">
    <source>
        <dbReference type="Pfam" id="PF20257"/>
    </source>
</evidence>
<comment type="caution">
    <text evidence="5">The sequence shown here is derived from an EMBL/GenBank/DDBJ whole genome shotgun (WGS) entry which is preliminary data.</text>
</comment>
<evidence type="ECO:0000313" key="6">
    <source>
        <dbReference type="Proteomes" id="UP000808349"/>
    </source>
</evidence>
<dbReference type="InterPro" id="IPR046470">
    <property type="entry name" value="SAM_HAT_C"/>
</dbReference>
<dbReference type="Gene3D" id="2.40.30.90">
    <property type="entry name" value="Bacterial fluorinating enzyme like"/>
    <property type="match status" value="1"/>
</dbReference>
<dbReference type="InterPro" id="IPR023228">
    <property type="entry name" value="SAM_OH_AdoTrfase_N_sf"/>
</dbReference>
<protein>
    <submittedName>
        <fullName evidence="5">SAM-dependent chlorinase/fluorinase</fullName>
    </submittedName>
</protein>
<dbReference type="PIRSF" id="PIRSF006779">
    <property type="entry name" value="UCP006779"/>
    <property type="match status" value="1"/>
</dbReference>
<dbReference type="AlphaFoldDB" id="A0A9D7XGN5"/>
<proteinExistence type="inferred from homology"/>
<comment type="similarity">
    <text evidence="2">Belongs to the SAM hydrolase / SAM-dependent halogenase family.</text>
</comment>
<sequence>MISKPQLISLTTDFGTRDFRTGALQACILKHAPNVQFVDLSHEIPVFDLVQAAFMIKNGYPFFPHESIHLAWVFNAGEDNGILLAYFESCYFILPDNGLLNMICDEQSPEYILRISEDCYQYRERIAAAVFQITSGEDMMALYDKLENPVRKINVSPVYQKDRIQTKVSYIDRYGNLIMNIMKEPFNKIAAGRSFSFHTKTHDVISHFTTDEVLPVNGGFYLYFSDAGFMTLALCGSNAATTLDIHVDDNLQIIFE</sequence>
<dbReference type="InterPro" id="IPR002747">
    <property type="entry name" value="SAM_OH_AdoTrfase"/>
</dbReference>
<dbReference type="SUPFAM" id="SSF101852">
    <property type="entry name" value="Bacterial fluorinating enzyme, C-terminal domain"/>
    <property type="match status" value="1"/>
</dbReference>
<evidence type="ECO:0000256" key="2">
    <source>
        <dbReference type="ARBA" id="ARBA00024035"/>
    </source>
</evidence>
<dbReference type="Gene3D" id="3.40.50.10790">
    <property type="entry name" value="S-adenosyl-l-methionine hydroxide adenosyltransferase, N-terminal"/>
    <property type="match status" value="1"/>
</dbReference>
<reference evidence="5 6" key="1">
    <citation type="submission" date="2020-10" db="EMBL/GenBank/DDBJ databases">
        <title>Connecting structure to function with the recovery of over 1000 high-quality activated sludge metagenome-assembled genomes encoding full-length rRNA genes using long-read sequencing.</title>
        <authorList>
            <person name="Singleton C.M."/>
            <person name="Petriglieri F."/>
            <person name="Kristensen J.M."/>
            <person name="Kirkegaard R.H."/>
            <person name="Michaelsen T.Y."/>
            <person name="Andersen M.H."/>
            <person name="Karst S.M."/>
            <person name="Dueholm M.S."/>
            <person name="Nielsen P.H."/>
            <person name="Albertsen M."/>
        </authorList>
    </citation>
    <scope>NUCLEOTIDE SEQUENCE [LARGE SCALE GENOMIC DNA]</scope>
    <source>
        <strain evidence="5">Ribe_18-Q3-R11-54_BAT3C.373</strain>
    </source>
</reference>
<dbReference type="EMBL" id="JADKFW010000004">
    <property type="protein sequence ID" value="MBK9716863.1"/>
    <property type="molecule type" value="Genomic_DNA"/>
</dbReference>
<name>A0A9D7XGN5_9BACT</name>
<gene>
    <name evidence="5" type="ORF">IPO85_04990</name>
</gene>
<feature type="domain" description="S-adenosyl-l-methionine hydroxide adenosyltransferase C-terminal" evidence="4">
    <location>
        <begin position="167"/>
        <end position="251"/>
    </location>
</feature>
<dbReference type="Pfam" id="PF20257">
    <property type="entry name" value="SAM_HAT_C"/>
    <property type="match status" value="1"/>
</dbReference>
<evidence type="ECO:0000256" key="1">
    <source>
        <dbReference type="ARBA" id="ARBA00022691"/>
    </source>
</evidence>
<dbReference type="PANTHER" id="PTHR35092">
    <property type="entry name" value="CHLORINASE MJ1651"/>
    <property type="match status" value="1"/>
</dbReference>
<feature type="domain" description="S-adenosyl-l-methionine hydroxide adenosyltransferase N-terminal" evidence="3">
    <location>
        <begin position="8"/>
        <end position="123"/>
    </location>
</feature>
<evidence type="ECO:0000259" key="3">
    <source>
        <dbReference type="Pfam" id="PF01887"/>
    </source>
</evidence>
<dbReference type="PANTHER" id="PTHR35092:SF1">
    <property type="entry name" value="CHLORINASE MJ1651"/>
    <property type="match status" value="1"/>
</dbReference>
<dbReference type="InterPro" id="IPR046469">
    <property type="entry name" value="SAM_HAT_N"/>
</dbReference>